<keyword evidence="2" id="KW-1185">Reference proteome</keyword>
<dbReference type="EMBL" id="CP038033">
    <property type="protein sequence ID" value="QBQ54864.1"/>
    <property type="molecule type" value="Genomic_DNA"/>
</dbReference>
<dbReference type="PANTHER" id="PTHR21192">
    <property type="entry name" value="NUCLEAR PROTEIN E3-3"/>
    <property type="match status" value="1"/>
</dbReference>
<dbReference type="Pfam" id="PF04430">
    <property type="entry name" value="DUF498"/>
    <property type="match status" value="1"/>
</dbReference>
<protein>
    <recommendedName>
        <fullName evidence="3">Xcc1710-like domain-containing protein</fullName>
    </recommendedName>
</protein>
<dbReference type="PANTHER" id="PTHR21192:SF2">
    <property type="entry name" value="NADH DEHYDROGENASE [UBIQUINONE] 1 ALPHA SUBCOMPLEX ASSEMBLY FACTOR 3"/>
    <property type="match status" value="1"/>
</dbReference>
<evidence type="ECO:0008006" key="3">
    <source>
        <dbReference type="Google" id="ProtNLM"/>
    </source>
</evidence>
<evidence type="ECO:0000313" key="2">
    <source>
        <dbReference type="Proteomes" id="UP000294325"/>
    </source>
</evidence>
<dbReference type="AlphaFoldDB" id="A0A4P7C0F2"/>
<gene>
    <name evidence="1" type="ORF">E3U44_10325</name>
</gene>
<sequence length="146" mass="16302">MKFSLDERLDVYTVSAYGLGYVEFSIPTYLEEDAELLKEGLNPNEGRQKVSQSVVVLPGQLQKWPPASFSELEKSHFQSLLELKPEVVVVGTGERLRFPASYLVEPLLRHQVGVEFMDTAAACRTYNILVGEGRRVIAALLMITNG</sequence>
<name>A0A4P7C0F2_9GAMM</name>
<evidence type="ECO:0000313" key="1">
    <source>
        <dbReference type="EMBL" id="QBQ54864.1"/>
    </source>
</evidence>
<accession>A0A4P7C0F2</accession>
<dbReference type="InterPro" id="IPR007523">
    <property type="entry name" value="NDUFAF3/AAMDC"/>
</dbReference>
<dbReference type="InterPro" id="IPR036748">
    <property type="entry name" value="MTH938-like_sf"/>
</dbReference>
<organism evidence="1 2">
    <name type="scientific">Nitrosococcus wardiae</name>
    <dbReference type="NCBI Taxonomy" id="1814290"/>
    <lineage>
        <taxon>Bacteria</taxon>
        <taxon>Pseudomonadati</taxon>
        <taxon>Pseudomonadota</taxon>
        <taxon>Gammaproteobacteria</taxon>
        <taxon>Chromatiales</taxon>
        <taxon>Chromatiaceae</taxon>
        <taxon>Nitrosococcus</taxon>
    </lineage>
</organism>
<dbReference type="OrthoDB" id="9800373at2"/>
<dbReference type="Proteomes" id="UP000294325">
    <property type="component" value="Chromosome"/>
</dbReference>
<proteinExistence type="predicted"/>
<dbReference type="RefSeq" id="WP_134358055.1">
    <property type="nucleotide sequence ID" value="NZ_CP038033.1"/>
</dbReference>
<dbReference type="CDD" id="cd05560">
    <property type="entry name" value="Xcc1710_like"/>
    <property type="match status" value="1"/>
</dbReference>
<reference evidence="1 2" key="1">
    <citation type="submission" date="2019-03" db="EMBL/GenBank/DDBJ databases">
        <title>The genome sequence of Nitrosococcus wardiae strain D1FHST reveals the archetypal metabolic capacity of ammonia-oxidizing Gammaproteobacteria.</title>
        <authorList>
            <person name="Wang L."/>
            <person name="Lim C.K."/>
            <person name="Hanson T.E."/>
            <person name="Dang H."/>
            <person name="Klotz M.G."/>
        </authorList>
    </citation>
    <scope>NUCLEOTIDE SEQUENCE [LARGE SCALE GENOMIC DNA]</scope>
    <source>
        <strain evidence="1 2">D1FHS</strain>
    </source>
</reference>
<dbReference type="Gene3D" id="3.40.1230.10">
    <property type="entry name" value="MTH938-like"/>
    <property type="match status" value="1"/>
</dbReference>
<dbReference type="SUPFAM" id="SSF64076">
    <property type="entry name" value="MTH938-like"/>
    <property type="match status" value="1"/>
</dbReference>
<dbReference type="KEGG" id="nwr:E3U44_10325"/>